<dbReference type="EC" id="3.1.4.58" evidence="2"/>
<dbReference type="InterPro" id="IPR009097">
    <property type="entry name" value="Cyclic_Pdiesterase"/>
</dbReference>
<dbReference type="NCBIfam" id="TIGR02258">
    <property type="entry name" value="2_5_ligase"/>
    <property type="match status" value="1"/>
</dbReference>
<evidence type="ECO:0000256" key="1">
    <source>
        <dbReference type="ARBA" id="ARBA00022801"/>
    </source>
</evidence>
<comment type="catalytic activity">
    <reaction evidence="2">
        <text>a 3'-end 2',3'-cyclophospho-ribonucleotide-RNA + H2O = a 3'-end 2'-phospho-ribonucleotide-RNA + H(+)</text>
        <dbReference type="Rhea" id="RHEA:11828"/>
        <dbReference type="Rhea" id="RHEA-COMP:10464"/>
        <dbReference type="Rhea" id="RHEA-COMP:17353"/>
        <dbReference type="ChEBI" id="CHEBI:15377"/>
        <dbReference type="ChEBI" id="CHEBI:15378"/>
        <dbReference type="ChEBI" id="CHEBI:83064"/>
        <dbReference type="ChEBI" id="CHEBI:173113"/>
        <dbReference type="EC" id="3.1.4.58"/>
    </reaction>
</comment>
<dbReference type="PANTHER" id="PTHR35561:SF1">
    <property type="entry name" value="RNA 2',3'-CYCLIC PHOSPHODIESTERASE"/>
    <property type="match status" value="1"/>
</dbReference>
<comment type="function">
    <text evidence="2">Hydrolyzes RNA 2',3'-cyclic phosphodiester to an RNA 2'-phosphomonoester.</text>
</comment>
<dbReference type="InterPro" id="IPR004175">
    <property type="entry name" value="RNA_CPDase"/>
</dbReference>
<accession>A0A6L5YCJ5</accession>
<feature type="active site" description="Proton donor" evidence="2">
    <location>
        <position position="80"/>
    </location>
</feature>
<evidence type="ECO:0000256" key="3">
    <source>
        <dbReference type="SAM" id="MobiDB-lite"/>
    </source>
</evidence>
<feature type="short sequence motif" description="HXTX 1" evidence="2">
    <location>
        <begin position="80"/>
        <end position="83"/>
    </location>
</feature>
<feature type="active site" description="Proton acceptor" evidence="2">
    <location>
        <position position="167"/>
    </location>
</feature>
<dbReference type="Proteomes" id="UP000473699">
    <property type="component" value="Unassembled WGS sequence"/>
</dbReference>
<dbReference type="EMBL" id="VUNH01000007">
    <property type="protein sequence ID" value="MST55845.1"/>
    <property type="molecule type" value="Genomic_DNA"/>
</dbReference>
<dbReference type="HAMAP" id="MF_01940">
    <property type="entry name" value="RNA_CPDase"/>
    <property type="match status" value="1"/>
</dbReference>
<dbReference type="GO" id="GO:0004113">
    <property type="term" value="F:2',3'-cyclic-nucleotide 3'-phosphodiesterase activity"/>
    <property type="evidence" value="ECO:0007669"/>
    <property type="project" value="InterPro"/>
</dbReference>
<evidence type="ECO:0000313" key="4">
    <source>
        <dbReference type="EMBL" id="MST55845.1"/>
    </source>
</evidence>
<comment type="similarity">
    <text evidence="2">Belongs to the 2H phosphoesterase superfamily. ThpR family.</text>
</comment>
<keyword evidence="1 2" id="KW-0378">Hydrolase</keyword>
<sequence length="231" mass="24928">MRPSRSRSPRAPFRRRPRRSASADGGSRPLDAGRGAGGGGVMERVRCFFCLPLAPELKKEIAANRAAVSGVRWVAEGDLHVTLRFCGEIPQAAAQALGERVKDLLSERRAAPPTLTLRKTGTFGRPPRVLWAGLGGDTAALERLNALIEGACRDEGLPPDGRKFSPHLTLARMDASRGFDPAALDALRPWKLTGRGWTADRAIFMRSRLTPAGPRYEPLTVCRLGTAVDGA</sequence>
<feature type="compositionally biased region" description="Basic residues" evidence="3">
    <location>
        <begin position="1"/>
        <end position="19"/>
    </location>
</feature>
<dbReference type="AlphaFoldDB" id="A0A6L5YCJ5"/>
<dbReference type="SUPFAM" id="SSF55144">
    <property type="entry name" value="LigT-like"/>
    <property type="match status" value="1"/>
</dbReference>
<organism evidence="4 5">
    <name type="scientific">Pyramidobacter porci</name>
    <dbReference type="NCBI Taxonomy" id="2605789"/>
    <lineage>
        <taxon>Bacteria</taxon>
        <taxon>Thermotogati</taxon>
        <taxon>Synergistota</taxon>
        <taxon>Synergistia</taxon>
        <taxon>Synergistales</taxon>
        <taxon>Dethiosulfovibrionaceae</taxon>
        <taxon>Pyramidobacter</taxon>
    </lineage>
</organism>
<proteinExistence type="inferred from homology"/>
<name>A0A6L5YCJ5_9BACT</name>
<protein>
    <recommendedName>
        <fullName evidence="2">RNA 2',3'-cyclic phosphodiesterase</fullName>
        <shortName evidence="2">RNA 2',3'-CPDase</shortName>
        <ecNumber evidence="2">3.1.4.58</ecNumber>
    </recommendedName>
</protein>
<dbReference type="PANTHER" id="PTHR35561">
    <property type="entry name" value="RNA 2',3'-CYCLIC PHOSPHODIESTERASE"/>
    <property type="match status" value="1"/>
</dbReference>
<comment type="caution">
    <text evidence="4">The sequence shown here is derived from an EMBL/GenBank/DDBJ whole genome shotgun (WGS) entry which is preliminary data.</text>
</comment>
<keyword evidence="5" id="KW-1185">Reference proteome</keyword>
<dbReference type="Gene3D" id="3.90.1140.10">
    <property type="entry name" value="Cyclic phosphodiesterase"/>
    <property type="match status" value="1"/>
</dbReference>
<feature type="short sequence motif" description="HXTX 2" evidence="2">
    <location>
        <begin position="167"/>
        <end position="170"/>
    </location>
</feature>
<feature type="compositionally biased region" description="Low complexity" evidence="3">
    <location>
        <begin position="20"/>
        <end position="33"/>
    </location>
</feature>
<dbReference type="Pfam" id="PF13563">
    <property type="entry name" value="2_5_RNA_ligase2"/>
    <property type="match status" value="1"/>
</dbReference>
<feature type="region of interest" description="Disordered" evidence="3">
    <location>
        <begin position="1"/>
        <end position="37"/>
    </location>
</feature>
<gene>
    <name evidence="4" type="primary">thpR</name>
    <name evidence="4" type="ORF">FYJ74_07355</name>
</gene>
<dbReference type="GO" id="GO:0008664">
    <property type="term" value="F:RNA 2',3'-cyclic 3'-phosphodiesterase activity"/>
    <property type="evidence" value="ECO:0007669"/>
    <property type="project" value="UniProtKB-EC"/>
</dbReference>
<reference evidence="4 5" key="1">
    <citation type="submission" date="2019-08" db="EMBL/GenBank/DDBJ databases">
        <title>In-depth cultivation of the pig gut microbiome towards novel bacterial diversity and tailored functional studies.</title>
        <authorList>
            <person name="Wylensek D."/>
            <person name="Hitch T.C.A."/>
            <person name="Clavel T."/>
        </authorList>
    </citation>
    <scope>NUCLEOTIDE SEQUENCE [LARGE SCALE GENOMIC DNA]</scope>
    <source>
        <strain evidence="4 5">SM-530-WT-4B</strain>
    </source>
</reference>
<evidence type="ECO:0000313" key="5">
    <source>
        <dbReference type="Proteomes" id="UP000473699"/>
    </source>
</evidence>
<evidence type="ECO:0000256" key="2">
    <source>
        <dbReference type="HAMAP-Rule" id="MF_01940"/>
    </source>
</evidence>